<dbReference type="InterPro" id="IPR039426">
    <property type="entry name" value="TonB-dep_rcpt-like"/>
</dbReference>
<accession>I7ZH57</accession>
<dbReference type="Gene3D" id="2.40.170.20">
    <property type="entry name" value="TonB-dependent receptor, beta-barrel domain"/>
    <property type="match status" value="1"/>
</dbReference>
<evidence type="ECO:0000256" key="6">
    <source>
        <dbReference type="ARBA" id="ARBA00023136"/>
    </source>
</evidence>
<comment type="similarity">
    <text evidence="8 9">Belongs to the TonB-dependent receptor family.</text>
</comment>
<protein>
    <submittedName>
        <fullName evidence="13">TonB-dependent receptor</fullName>
    </submittedName>
</protein>
<dbReference type="STRING" id="1172194.WQQ_13760"/>
<keyword evidence="7 8" id="KW-0998">Cell outer membrane</keyword>
<dbReference type="InterPro" id="IPR000531">
    <property type="entry name" value="Beta-barrel_TonB"/>
</dbReference>
<evidence type="ECO:0000256" key="4">
    <source>
        <dbReference type="ARBA" id="ARBA00022692"/>
    </source>
</evidence>
<dbReference type="PANTHER" id="PTHR47234:SF3">
    <property type="entry name" value="SECRETIN_TONB SHORT N-TERMINAL DOMAIN-CONTAINING PROTEIN"/>
    <property type="match status" value="1"/>
</dbReference>
<evidence type="ECO:0000256" key="9">
    <source>
        <dbReference type="RuleBase" id="RU003357"/>
    </source>
</evidence>
<gene>
    <name evidence="13" type="ORF">WQQ_13760</name>
</gene>
<evidence type="ECO:0000256" key="3">
    <source>
        <dbReference type="ARBA" id="ARBA00022452"/>
    </source>
</evidence>
<keyword evidence="5 9" id="KW-0798">TonB box</keyword>
<evidence type="ECO:0000256" key="2">
    <source>
        <dbReference type="ARBA" id="ARBA00022448"/>
    </source>
</evidence>
<dbReference type="GO" id="GO:0009279">
    <property type="term" value="C:cell outer membrane"/>
    <property type="evidence" value="ECO:0007669"/>
    <property type="project" value="UniProtKB-SubCell"/>
</dbReference>
<feature type="signal peptide" evidence="10">
    <location>
        <begin position="1"/>
        <end position="22"/>
    </location>
</feature>
<dbReference type="Proteomes" id="UP000003704">
    <property type="component" value="Unassembled WGS sequence"/>
</dbReference>
<evidence type="ECO:0000259" key="11">
    <source>
        <dbReference type="Pfam" id="PF00593"/>
    </source>
</evidence>
<keyword evidence="14" id="KW-1185">Reference proteome</keyword>
<evidence type="ECO:0000313" key="14">
    <source>
        <dbReference type="Proteomes" id="UP000003704"/>
    </source>
</evidence>
<reference evidence="13 14" key="1">
    <citation type="journal article" date="2012" name="J. Bacteriol.">
        <title>Genome Sequence of n-Alkane-Degrading Hydrocarboniphaga effusa Strain AP103T (ATCC BAA-332T).</title>
        <authorList>
            <person name="Chang H.K."/>
            <person name="Zylstra G.J."/>
            <person name="Chae J.C."/>
        </authorList>
    </citation>
    <scope>NUCLEOTIDE SEQUENCE [LARGE SCALE GENOMIC DNA]</scope>
    <source>
        <strain evidence="13 14">AP103</strain>
    </source>
</reference>
<dbReference type="PATRIC" id="fig|1172194.4.peg.1323"/>
<comment type="subcellular location">
    <subcellularLocation>
        <location evidence="1 8">Cell outer membrane</location>
        <topology evidence="1 8">Multi-pass membrane protein</topology>
    </subcellularLocation>
</comment>
<keyword evidence="4 8" id="KW-0812">Transmembrane</keyword>
<feature type="domain" description="TonB-dependent receptor-like beta-barrel" evidence="11">
    <location>
        <begin position="287"/>
        <end position="760"/>
    </location>
</feature>
<dbReference type="InterPro" id="IPR036942">
    <property type="entry name" value="Beta-barrel_TonB_sf"/>
</dbReference>
<comment type="caution">
    <text evidence="13">The sequence shown here is derived from an EMBL/GenBank/DDBJ whole genome shotgun (WGS) entry which is preliminary data.</text>
</comment>
<evidence type="ECO:0000256" key="10">
    <source>
        <dbReference type="SAM" id="SignalP"/>
    </source>
</evidence>
<keyword evidence="10" id="KW-0732">Signal</keyword>
<dbReference type="PROSITE" id="PS52016">
    <property type="entry name" value="TONB_DEPENDENT_REC_3"/>
    <property type="match status" value="1"/>
</dbReference>
<evidence type="ECO:0000256" key="5">
    <source>
        <dbReference type="ARBA" id="ARBA00023077"/>
    </source>
</evidence>
<keyword evidence="2 8" id="KW-0813">Transport</keyword>
<evidence type="ECO:0000256" key="7">
    <source>
        <dbReference type="ARBA" id="ARBA00023237"/>
    </source>
</evidence>
<organism evidence="13 14">
    <name type="scientific">Hydrocarboniphaga effusa AP103</name>
    <dbReference type="NCBI Taxonomy" id="1172194"/>
    <lineage>
        <taxon>Bacteria</taxon>
        <taxon>Pseudomonadati</taxon>
        <taxon>Pseudomonadota</taxon>
        <taxon>Gammaproteobacteria</taxon>
        <taxon>Nevskiales</taxon>
        <taxon>Nevskiaceae</taxon>
        <taxon>Hydrocarboniphaga</taxon>
    </lineage>
</organism>
<dbReference type="InterPro" id="IPR037066">
    <property type="entry name" value="Plug_dom_sf"/>
</dbReference>
<proteinExistence type="inferred from homology"/>
<keyword evidence="3 8" id="KW-1134">Transmembrane beta strand</keyword>
<dbReference type="Pfam" id="PF00593">
    <property type="entry name" value="TonB_dep_Rec_b-barrel"/>
    <property type="match status" value="1"/>
</dbReference>
<keyword evidence="13" id="KW-0675">Receptor</keyword>
<dbReference type="Gene3D" id="2.170.130.10">
    <property type="entry name" value="TonB-dependent receptor, plug domain"/>
    <property type="match status" value="1"/>
</dbReference>
<dbReference type="CDD" id="cd01347">
    <property type="entry name" value="ligand_gated_channel"/>
    <property type="match status" value="1"/>
</dbReference>
<dbReference type="SUPFAM" id="SSF56935">
    <property type="entry name" value="Porins"/>
    <property type="match status" value="1"/>
</dbReference>
<dbReference type="RefSeq" id="WP_007184330.1">
    <property type="nucleotide sequence ID" value="NZ_AKGD01000001.1"/>
</dbReference>
<evidence type="ECO:0000256" key="1">
    <source>
        <dbReference type="ARBA" id="ARBA00004571"/>
    </source>
</evidence>
<sequence length="801" mass="86085">MSHRLAATVAAAVLSFAGSAAAQEAQSSATETARNTRADDGDLAEVIVTGTRAKNRTVLDSPVPVDVLTAQDLRSAASVGGELGQALQVLLPSFNFPRQSNSGGADHVRAAQLRGLSPDQVLVLVNGKRRHTSALVNDSSKIGRGTAAVDFNSIPVSAIKRIEVLRDGAGAQYGSDAVAGVINVILDDGAEGGELSASYGGYHTHQDAIDKTTTDGQNVFYSAKAGAAIGDGGFIRAGAEYKDRNPTNRAGFDGFDDVPGRRNYAMGDGEARDVNAWFNSDLPFSFGEAYAFGTYNTRDTTGYAFYRYPDAERPIFPEGYLPQSLGENTDISASAGLRGDFASAWTYDASLTHGRNKFESAVQRTINTSLGAASPTYFNTGDYELRQSLANLDFTRALNLGGRNFLLALGGEYRYENYVTGAGDEASYAGTGADGASGLRPSDTSDIDRNVFGVYLDLSGDLTDKLFVDIATRYEDYDDAGDKLTGKLSARYQLVDAVALRGAVSNNFRAPSLTQIGFQSTTSNFGDGGVLVDVRTLSVNDPIARALGARDLKPETSENFSLGVTGQLSDRLDVSLDVFQINIDDRVTLSQRLGSDALEDFVEDNFGVSGVHDVVFFSNAANTRTRGAELVSNYRQPLFAGKLLVTTSYTYNKTKVRSTQAIPGQLTDLDITETDLVGVEERNTLTDATPRDRFIVNATWNSPRWGLLGRVTRHGKTTRVFNFGGGYEPTQTYDARWQLDAEVSYRVTQNLSFAVGGNNLTDNYPERSSDEINYGGNLPYDVLSPIGSNGAYYYGRAAFTF</sequence>
<dbReference type="InterPro" id="IPR012910">
    <property type="entry name" value="Plug_dom"/>
</dbReference>
<keyword evidence="6 8" id="KW-0472">Membrane</keyword>
<evidence type="ECO:0000259" key="12">
    <source>
        <dbReference type="Pfam" id="PF07715"/>
    </source>
</evidence>
<dbReference type="OrthoDB" id="9764669at2"/>
<dbReference type="EMBL" id="AKGD01000001">
    <property type="protein sequence ID" value="EIT71239.1"/>
    <property type="molecule type" value="Genomic_DNA"/>
</dbReference>
<feature type="chain" id="PRO_5003712882" evidence="10">
    <location>
        <begin position="23"/>
        <end position="801"/>
    </location>
</feature>
<evidence type="ECO:0000313" key="13">
    <source>
        <dbReference type="EMBL" id="EIT71239.1"/>
    </source>
</evidence>
<dbReference type="Pfam" id="PF07715">
    <property type="entry name" value="Plug"/>
    <property type="match status" value="1"/>
</dbReference>
<dbReference type="PANTHER" id="PTHR47234">
    <property type="match status" value="1"/>
</dbReference>
<evidence type="ECO:0000256" key="8">
    <source>
        <dbReference type="PROSITE-ProRule" id="PRU01360"/>
    </source>
</evidence>
<name>I7ZH57_9GAMM</name>
<feature type="domain" description="TonB-dependent receptor plug" evidence="12">
    <location>
        <begin position="58"/>
        <end position="181"/>
    </location>
</feature>
<dbReference type="AlphaFoldDB" id="I7ZH57"/>